<dbReference type="GO" id="GO:0005829">
    <property type="term" value="C:cytosol"/>
    <property type="evidence" value="ECO:0007669"/>
    <property type="project" value="TreeGrafter"/>
</dbReference>
<feature type="domain" description="Cysteine-rich" evidence="1">
    <location>
        <begin position="139"/>
        <end position="223"/>
    </location>
</feature>
<dbReference type="RefSeq" id="WP_008732498.1">
    <property type="nucleotide sequence ID" value="NZ_AKFT01000165.1"/>
</dbReference>
<feature type="domain" description="Cysteine-rich" evidence="1">
    <location>
        <begin position="3"/>
        <end position="85"/>
    </location>
</feature>
<dbReference type="PANTHER" id="PTHR30296">
    <property type="entry name" value="UNCHARACTERIZED PROTEIN YKGE"/>
    <property type="match status" value="1"/>
</dbReference>
<evidence type="ECO:0000259" key="1">
    <source>
        <dbReference type="Pfam" id="PF02754"/>
    </source>
</evidence>
<dbReference type="AlphaFoldDB" id="J0N8U8"/>
<evidence type="ECO:0000313" key="3">
    <source>
        <dbReference type="Proteomes" id="UP000002941"/>
    </source>
</evidence>
<accession>J0N8U8</accession>
<dbReference type="eggNOG" id="COG0247">
    <property type="taxonomic scope" value="Bacteria"/>
</dbReference>
<keyword evidence="3" id="KW-1185">Reference proteome</keyword>
<dbReference type="GO" id="GO:0016491">
    <property type="term" value="F:oxidoreductase activity"/>
    <property type="evidence" value="ECO:0007669"/>
    <property type="project" value="UniProtKB-ARBA"/>
</dbReference>
<comment type="caution">
    <text evidence="2">The sequence shown here is derived from an EMBL/GenBank/DDBJ whole genome shotgun (WGS) entry which is preliminary data.</text>
</comment>
<dbReference type="Proteomes" id="UP000002941">
    <property type="component" value="Unassembled WGS sequence"/>
</dbReference>
<reference evidence="2 3" key="1">
    <citation type="submission" date="2012-05" db="EMBL/GenBank/DDBJ databases">
        <authorList>
            <person name="Harkins D.M."/>
            <person name="Madupu R."/>
            <person name="Durkin A.S."/>
            <person name="Torralba M."/>
            <person name="Methe B."/>
            <person name="Sutton G.G."/>
            <person name="Nelson K.E."/>
        </authorList>
    </citation>
    <scope>NUCLEOTIDE SEQUENCE [LARGE SCALE GENOMIC DNA]</scope>
    <source>
        <strain evidence="2 3">F0489</strain>
    </source>
</reference>
<organism evidence="2 3">
    <name type="scientific">Actinomyces massiliensis F0489</name>
    <dbReference type="NCBI Taxonomy" id="1125718"/>
    <lineage>
        <taxon>Bacteria</taxon>
        <taxon>Bacillati</taxon>
        <taxon>Actinomycetota</taxon>
        <taxon>Actinomycetes</taxon>
        <taxon>Actinomycetales</taxon>
        <taxon>Actinomycetaceae</taxon>
        <taxon>Actinomyces</taxon>
    </lineage>
</organism>
<gene>
    <name evidence="2" type="ORF">HMPREF1318_1505</name>
</gene>
<sequence>MRIALFATCIGDSMFPQAPQATVTILERLGHEVVFPENQVCCGQMHANTGYFAQAASLIRNHVRTFEPVLDGEWDAVVVPSGSCAGATRHEQALVAEHVDDAALARRSKEVAAKTYELSELLIDVLGVTDVGASFPHRVTYHPTCHSLRVAKVGDRPYRLLKAVDGIDLTPLPDAEVCCGFGGTFSMKNHETSTAMLADKVSHVMSTRAEVLCMGDYSCLMHVGGGLSRLNSGVRIMHLAEILASTKDRPFNGNVSFAPAARDVKKEAALR</sequence>
<evidence type="ECO:0000313" key="2">
    <source>
        <dbReference type="EMBL" id="EJF40972.1"/>
    </source>
</evidence>
<protein>
    <submittedName>
        <fullName evidence="2">Cysteine-rich domain protein</fullName>
    </submittedName>
</protein>
<dbReference type="InterPro" id="IPR004017">
    <property type="entry name" value="Cys_rich_dom"/>
</dbReference>
<dbReference type="EMBL" id="AKFT01000165">
    <property type="protein sequence ID" value="EJF40972.1"/>
    <property type="molecule type" value="Genomic_DNA"/>
</dbReference>
<dbReference type="PANTHER" id="PTHR30296:SF0">
    <property type="entry name" value="LACTATE UTILIZATION PROTEIN A"/>
    <property type="match status" value="1"/>
</dbReference>
<name>J0N8U8_9ACTO</name>
<dbReference type="OrthoDB" id="9770306at2"/>
<proteinExistence type="predicted"/>
<dbReference type="Pfam" id="PF02754">
    <property type="entry name" value="CCG"/>
    <property type="match status" value="2"/>
</dbReference>
<dbReference type="PATRIC" id="fig|1125718.3.peg.2062"/>